<gene>
    <name evidence="12" type="primary">yfjD</name>
    <name evidence="12" type="ORF">NCTC12112_01858</name>
</gene>
<evidence type="ECO:0000256" key="8">
    <source>
        <dbReference type="PROSITE-ProRule" id="PRU01193"/>
    </source>
</evidence>
<evidence type="ECO:0000256" key="2">
    <source>
        <dbReference type="ARBA" id="ARBA00022692"/>
    </source>
</evidence>
<evidence type="ECO:0000313" key="12">
    <source>
        <dbReference type="EMBL" id="SQJ04239.1"/>
    </source>
</evidence>
<evidence type="ECO:0000256" key="3">
    <source>
        <dbReference type="ARBA" id="ARBA00022737"/>
    </source>
</evidence>
<dbReference type="InterPro" id="IPR016169">
    <property type="entry name" value="FAD-bd_PCMH_sub2"/>
</dbReference>
<evidence type="ECO:0000256" key="5">
    <source>
        <dbReference type="ARBA" id="ARBA00023122"/>
    </source>
</evidence>
<dbReference type="Gene3D" id="3.10.580.10">
    <property type="entry name" value="CBS-domain"/>
    <property type="match status" value="1"/>
</dbReference>
<keyword evidence="5 7" id="KW-0129">CBS domain</keyword>
<feature type="domain" description="CBS" evidence="10">
    <location>
        <begin position="274"/>
        <end position="331"/>
    </location>
</feature>
<comment type="subcellular location">
    <subcellularLocation>
        <location evidence="1">Membrane</location>
        <topology evidence="1">Multi-pass membrane protein</topology>
    </subcellularLocation>
</comment>
<feature type="domain" description="CNNM transmembrane" evidence="11">
    <location>
        <begin position="1"/>
        <end position="190"/>
    </location>
</feature>
<dbReference type="SUPFAM" id="SSF56176">
    <property type="entry name" value="FAD-binding/transporter-associated domain-like"/>
    <property type="match status" value="1"/>
</dbReference>
<dbReference type="PANTHER" id="PTHR22777">
    <property type="entry name" value="HEMOLYSIN-RELATED"/>
    <property type="match status" value="1"/>
</dbReference>
<keyword evidence="4 8" id="KW-1133">Transmembrane helix</keyword>
<evidence type="ECO:0000259" key="11">
    <source>
        <dbReference type="PROSITE" id="PS51846"/>
    </source>
</evidence>
<evidence type="ECO:0000256" key="1">
    <source>
        <dbReference type="ARBA" id="ARBA00004141"/>
    </source>
</evidence>
<organism evidence="12 13">
    <name type="scientific">Fusobacterium ulcerans</name>
    <dbReference type="NCBI Taxonomy" id="861"/>
    <lineage>
        <taxon>Bacteria</taxon>
        <taxon>Fusobacteriati</taxon>
        <taxon>Fusobacteriota</taxon>
        <taxon>Fusobacteriia</taxon>
        <taxon>Fusobacteriales</taxon>
        <taxon>Fusobacteriaceae</taxon>
        <taxon>Fusobacterium</taxon>
    </lineage>
</organism>
<sequence>MDTYQNVVLLVFLILLSGFFSASETALTAFRSIHLEKLEDGKHDKQVNLLKKWLKNPNEMLTGLLLGNNIVNILASSIATIVTIQFMGTSSKSVAVATIGMTVVILVFGEITPKIIAKNHSLKIAGVVIVIVYWFSFFTKPLIKILIWISKFIGRLLGIELEDETLMITEEDIISFVNVGEAEGIIEEDEKEMIHSIVGFGETSAKEVMTPRTAMLAFEGNKTIDDIWYEMVDNGFSRIPVYEDTIDNILGVLYIKDIMNCIKDGNTNVPIKNFIRPGYFVPETKSIIEILKEFKALKVHIAMVLDEYGGIVGLLTIEDLIEEIVGEIRDEFDTEEEEFITQIDENSYEVDAMIDIETLDKELCLNLPESDDYESLGGLIVTELGRLATIGDELKFNGVKLKVLEINKMRVSRVLIEKEQQSDD</sequence>
<dbReference type="InterPro" id="IPR046342">
    <property type="entry name" value="CBS_dom_sf"/>
</dbReference>
<reference evidence="12 13" key="1">
    <citation type="submission" date="2018-06" db="EMBL/GenBank/DDBJ databases">
        <authorList>
            <consortium name="Pathogen Informatics"/>
            <person name="Doyle S."/>
        </authorList>
    </citation>
    <scope>NUCLEOTIDE SEQUENCE [LARGE SCALE GENOMIC DNA]</scope>
    <source>
        <strain evidence="12 13">NCTC12112</strain>
    </source>
</reference>
<dbReference type="Pfam" id="PF00571">
    <property type="entry name" value="CBS"/>
    <property type="match status" value="2"/>
</dbReference>
<dbReference type="InterPro" id="IPR005170">
    <property type="entry name" value="Transptr-assoc_dom"/>
</dbReference>
<dbReference type="InterPro" id="IPR036318">
    <property type="entry name" value="FAD-bd_PCMH-like_sf"/>
</dbReference>
<name>A0AAX1TNM5_9FUSO</name>
<dbReference type="PROSITE" id="PS51371">
    <property type="entry name" value="CBS"/>
    <property type="match status" value="2"/>
</dbReference>
<keyword evidence="3" id="KW-0677">Repeat</keyword>
<dbReference type="RefSeq" id="WP_005982237.1">
    <property type="nucleotide sequence ID" value="NZ_BAABXY010000001.1"/>
</dbReference>
<feature type="domain" description="CBS" evidence="10">
    <location>
        <begin position="209"/>
        <end position="269"/>
    </location>
</feature>
<dbReference type="SMART" id="SM01091">
    <property type="entry name" value="CorC_HlyC"/>
    <property type="match status" value="1"/>
</dbReference>
<evidence type="ECO:0000256" key="4">
    <source>
        <dbReference type="ARBA" id="ARBA00022989"/>
    </source>
</evidence>
<dbReference type="GO" id="GO:0005886">
    <property type="term" value="C:plasma membrane"/>
    <property type="evidence" value="ECO:0007669"/>
    <property type="project" value="TreeGrafter"/>
</dbReference>
<dbReference type="FunFam" id="3.10.580.10:FF:000002">
    <property type="entry name" value="Magnesium/cobalt efflux protein CorC"/>
    <property type="match status" value="1"/>
</dbReference>
<dbReference type="KEGG" id="ful:C4N20_16325"/>
<feature type="transmembrane region" description="Helical" evidence="9">
    <location>
        <begin position="94"/>
        <end position="112"/>
    </location>
</feature>
<dbReference type="PROSITE" id="PS51846">
    <property type="entry name" value="CNNM"/>
    <property type="match status" value="1"/>
</dbReference>
<evidence type="ECO:0000259" key="10">
    <source>
        <dbReference type="PROSITE" id="PS51371"/>
    </source>
</evidence>
<dbReference type="InterPro" id="IPR000644">
    <property type="entry name" value="CBS_dom"/>
</dbReference>
<dbReference type="Pfam" id="PF01595">
    <property type="entry name" value="CNNM"/>
    <property type="match status" value="1"/>
</dbReference>
<proteinExistence type="predicted"/>
<dbReference type="PANTHER" id="PTHR22777:SF17">
    <property type="entry name" value="UPF0053 PROTEIN SLL0260"/>
    <property type="match status" value="1"/>
</dbReference>
<keyword evidence="6 8" id="KW-0472">Membrane</keyword>
<dbReference type="SUPFAM" id="SSF54631">
    <property type="entry name" value="CBS-domain pair"/>
    <property type="match status" value="1"/>
</dbReference>
<dbReference type="Gene3D" id="3.30.465.10">
    <property type="match status" value="1"/>
</dbReference>
<dbReference type="Pfam" id="PF03471">
    <property type="entry name" value="CorC_HlyC"/>
    <property type="match status" value="1"/>
</dbReference>
<protein>
    <submittedName>
        <fullName evidence="12">Mg2+ and Co2+ transporter CorB</fullName>
    </submittedName>
</protein>
<dbReference type="InterPro" id="IPR002550">
    <property type="entry name" value="CNNM"/>
</dbReference>
<evidence type="ECO:0000256" key="7">
    <source>
        <dbReference type="PROSITE-ProRule" id="PRU00703"/>
    </source>
</evidence>
<keyword evidence="2 8" id="KW-0812">Transmembrane</keyword>
<dbReference type="SMART" id="SM00116">
    <property type="entry name" value="CBS"/>
    <property type="match status" value="2"/>
</dbReference>
<dbReference type="AlphaFoldDB" id="A0AAX1TNM5"/>
<accession>A0AAX1TNM5</accession>
<dbReference type="InterPro" id="IPR044751">
    <property type="entry name" value="Ion_transp-like_CBS"/>
</dbReference>
<dbReference type="Proteomes" id="UP000249008">
    <property type="component" value="Chromosome 1"/>
</dbReference>
<evidence type="ECO:0000256" key="9">
    <source>
        <dbReference type="SAM" id="Phobius"/>
    </source>
</evidence>
<feature type="transmembrane region" description="Helical" evidence="9">
    <location>
        <begin position="124"/>
        <end position="143"/>
    </location>
</feature>
<dbReference type="GO" id="GO:0050660">
    <property type="term" value="F:flavin adenine dinucleotide binding"/>
    <property type="evidence" value="ECO:0007669"/>
    <property type="project" value="InterPro"/>
</dbReference>
<dbReference type="GeneID" id="78456396"/>
<feature type="transmembrane region" description="Helical" evidence="9">
    <location>
        <begin position="60"/>
        <end position="82"/>
    </location>
</feature>
<evidence type="ECO:0000256" key="6">
    <source>
        <dbReference type="ARBA" id="ARBA00023136"/>
    </source>
</evidence>
<dbReference type="EMBL" id="LS483487">
    <property type="protein sequence ID" value="SQJ04239.1"/>
    <property type="molecule type" value="Genomic_DNA"/>
</dbReference>
<dbReference type="CDD" id="cd04590">
    <property type="entry name" value="CBS_pair_CorC_HlyC_assoc"/>
    <property type="match status" value="1"/>
</dbReference>
<evidence type="ECO:0000313" key="13">
    <source>
        <dbReference type="Proteomes" id="UP000249008"/>
    </source>
</evidence>